<keyword evidence="2" id="KW-0472">Membrane</keyword>
<gene>
    <name evidence="4" type="ORF">CFK37_12350</name>
</gene>
<sequence length="334" mass="37719">MRVEFIKHIYFRLPIILRLLISVFLLMTLFGTVIHFVEPEEFPTIFDGVWWAFVTGATVGYGDYVPLTVTGKAIGILLILSGGGLLTFYITTFSAETIKHENNLSKGMITYKGNDHIIIVGWNERTRQLVNMIRSRDKLIEIVLIDNSLTRLPYQQIPVHFIYGDASEDEILQKANISDAKSVLVTSDTSKKEKHADYHTVLTTVAIRGNNKEIPLVAEVLSDKQMDNAYRAGATIIVRPNDLLSSLLYHELYFTRTTDPIDLITNLLENQQVIKKTLPSDLEEKSFISGVNHFLAGHQLLLGVIRMDEWILNPSPDFLLNSGDTVITISAWND</sequence>
<dbReference type="RefSeq" id="WP_089062141.1">
    <property type="nucleotide sequence ID" value="NZ_CP022315.1"/>
</dbReference>
<evidence type="ECO:0000256" key="1">
    <source>
        <dbReference type="ARBA" id="ARBA00004651"/>
    </source>
</evidence>
<evidence type="ECO:0000313" key="5">
    <source>
        <dbReference type="Proteomes" id="UP000198312"/>
    </source>
</evidence>
<dbReference type="Proteomes" id="UP000198312">
    <property type="component" value="Chromosome"/>
</dbReference>
<dbReference type="GO" id="GO:0006813">
    <property type="term" value="P:potassium ion transport"/>
    <property type="evidence" value="ECO:0007669"/>
    <property type="project" value="InterPro"/>
</dbReference>
<dbReference type="Pfam" id="PF07885">
    <property type="entry name" value="Ion_trans_2"/>
    <property type="match status" value="1"/>
</dbReference>
<dbReference type="PANTHER" id="PTHR43833:SF9">
    <property type="entry name" value="POTASSIUM CHANNEL PROTEIN YUGO-RELATED"/>
    <property type="match status" value="1"/>
</dbReference>
<dbReference type="AlphaFoldDB" id="A0A220U4G5"/>
<dbReference type="GO" id="GO:0034220">
    <property type="term" value="P:monoatomic ion transmembrane transport"/>
    <property type="evidence" value="ECO:0007669"/>
    <property type="project" value="UniProtKB-KW"/>
</dbReference>
<keyword evidence="2" id="KW-0812">Transmembrane</keyword>
<accession>A0A220U4G5</accession>
<keyword evidence="2" id="KW-1133">Transmembrane helix</keyword>
<keyword evidence="5" id="KW-1185">Reference proteome</keyword>
<dbReference type="KEGG" id="vil:CFK37_12350"/>
<dbReference type="SUPFAM" id="SSF51735">
    <property type="entry name" value="NAD(P)-binding Rossmann-fold domains"/>
    <property type="match status" value="1"/>
</dbReference>
<reference evidence="4 5" key="1">
    <citation type="submission" date="2017-07" db="EMBL/GenBank/DDBJ databases">
        <title>Virgibacillus sp. LM2416.</title>
        <authorList>
            <person name="Tak E.J."/>
            <person name="Bae J.-W."/>
        </authorList>
    </citation>
    <scope>NUCLEOTIDE SEQUENCE [LARGE SCALE GENOMIC DNA]</scope>
    <source>
        <strain evidence="4 5">LM2416</strain>
    </source>
</reference>
<dbReference type="EMBL" id="CP022315">
    <property type="protein sequence ID" value="ASK62882.1"/>
    <property type="molecule type" value="Genomic_DNA"/>
</dbReference>
<name>A0A220U4G5_9BACI</name>
<proteinExistence type="predicted"/>
<dbReference type="GO" id="GO:0005886">
    <property type="term" value="C:plasma membrane"/>
    <property type="evidence" value="ECO:0007669"/>
    <property type="project" value="UniProtKB-SubCell"/>
</dbReference>
<protein>
    <submittedName>
        <fullName evidence="4">Potassium channel protein</fullName>
    </submittedName>
</protein>
<dbReference type="Gene3D" id="1.10.287.70">
    <property type="match status" value="1"/>
</dbReference>
<feature type="transmembrane region" description="Helical" evidence="2">
    <location>
        <begin position="15"/>
        <end position="37"/>
    </location>
</feature>
<evidence type="ECO:0000256" key="2">
    <source>
        <dbReference type="SAM" id="Phobius"/>
    </source>
</evidence>
<keyword evidence="4" id="KW-0407">Ion channel</keyword>
<dbReference type="InterPro" id="IPR003148">
    <property type="entry name" value="RCK_N"/>
</dbReference>
<dbReference type="PANTHER" id="PTHR43833">
    <property type="entry name" value="POTASSIUM CHANNEL PROTEIN 2-RELATED-RELATED"/>
    <property type="match status" value="1"/>
</dbReference>
<dbReference type="InterPro" id="IPR050721">
    <property type="entry name" value="Trk_Ktr_HKT_K-transport"/>
</dbReference>
<dbReference type="SUPFAM" id="SSF81324">
    <property type="entry name" value="Voltage-gated potassium channels"/>
    <property type="match status" value="1"/>
</dbReference>
<keyword evidence="4" id="KW-0813">Transport</keyword>
<feature type="domain" description="RCK N-terminal" evidence="3">
    <location>
        <begin position="114"/>
        <end position="238"/>
    </location>
</feature>
<dbReference type="PROSITE" id="PS51201">
    <property type="entry name" value="RCK_N"/>
    <property type="match status" value="1"/>
</dbReference>
<evidence type="ECO:0000259" key="3">
    <source>
        <dbReference type="PROSITE" id="PS51201"/>
    </source>
</evidence>
<organism evidence="4 5">
    <name type="scientific">Virgibacillus phasianinus</name>
    <dbReference type="NCBI Taxonomy" id="2017483"/>
    <lineage>
        <taxon>Bacteria</taxon>
        <taxon>Bacillati</taxon>
        <taxon>Bacillota</taxon>
        <taxon>Bacilli</taxon>
        <taxon>Bacillales</taxon>
        <taxon>Bacillaceae</taxon>
        <taxon>Virgibacillus</taxon>
    </lineage>
</organism>
<dbReference type="OrthoDB" id="9785285at2"/>
<dbReference type="Pfam" id="PF02254">
    <property type="entry name" value="TrkA_N"/>
    <property type="match status" value="1"/>
</dbReference>
<feature type="transmembrane region" description="Helical" evidence="2">
    <location>
        <begin position="74"/>
        <end position="95"/>
    </location>
</feature>
<keyword evidence="4" id="KW-0406">Ion transport</keyword>
<dbReference type="Gene3D" id="3.40.50.720">
    <property type="entry name" value="NAD(P)-binding Rossmann-like Domain"/>
    <property type="match status" value="1"/>
</dbReference>
<evidence type="ECO:0000313" key="4">
    <source>
        <dbReference type="EMBL" id="ASK62882.1"/>
    </source>
</evidence>
<dbReference type="InterPro" id="IPR013099">
    <property type="entry name" value="K_chnl_dom"/>
</dbReference>
<feature type="transmembrane region" description="Helical" evidence="2">
    <location>
        <begin position="49"/>
        <end position="67"/>
    </location>
</feature>
<comment type="subcellular location">
    <subcellularLocation>
        <location evidence="1">Cell membrane</location>
        <topology evidence="1">Multi-pass membrane protein</topology>
    </subcellularLocation>
</comment>
<dbReference type="InterPro" id="IPR036291">
    <property type="entry name" value="NAD(P)-bd_dom_sf"/>
</dbReference>